<organism evidence="1 2">
    <name type="scientific">Pedobacter lusitanus</name>
    <dbReference type="NCBI Taxonomy" id="1503925"/>
    <lineage>
        <taxon>Bacteria</taxon>
        <taxon>Pseudomonadati</taxon>
        <taxon>Bacteroidota</taxon>
        <taxon>Sphingobacteriia</taxon>
        <taxon>Sphingobacteriales</taxon>
        <taxon>Sphingobacteriaceae</taxon>
        <taxon>Pedobacter</taxon>
    </lineage>
</organism>
<protein>
    <submittedName>
        <fullName evidence="1">Uncharacterized protein</fullName>
    </submittedName>
</protein>
<dbReference type="STRING" id="1503925.TH53_00585"/>
<sequence>MSIKKTGWQQELKQELQNIGIESEWIISDSFLLLGFKDNQELYLNLLSAGDHPDSAETLALQQQYSQTGKQLIQLWEDIWYTRSAQILSRINALLGKNKRIHGRKTAIISITQPQADTFLNQHHLQGSAKARHRYALVVEDKYVAVATFSGKRKMTRRHADYTSVELIRFATADGFTVQGGLSKLLKHLIKTILPNDVMTYADLDWSYGKGYTKLGFELVEQTPPSAIWLDQAANTRYFPHRLPDEISTAAAQLTEAERIVYLNSLHYISVFNMGNLKYILTCK</sequence>
<dbReference type="RefSeq" id="WP_041877372.1">
    <property type="nucleotide sequence ID" value="NZ_CP157278.1"/>
</dbReference>
<reference evidence="1 2" key="1">
    <citation type="submission" date="2015-01" db="EMBL/GenBank/DDBJ databases">
        <title>Draft genome sequence of Pedobacter sp. NL19 isolated from sludge of an effluent treatment pond in an abandoned uranium mine.</title>
        <authorList>
            <person name="Santos T."/>
            <person name="Caetano T."/>
            <person name="Covas C."/>
            <person name="Cruz A."/>
            <person name="Mendo S."/>
        </authorList>
    </citation>
    <scope>NUCLEOTIDE SEQUENCE [LARGE SCALE GENOMIC DNA]</scope>
    <source>
        <strain evidence="1 2">NL19</strain>
    </source>
</reference>
<name>A0A0D0FAU0_9SPHI</name>
<evidence type="ECO:0000313" key="2">
    <source>
        <dbReference type="Proteomes" id="UP000032049"/>
    </source>
</evidence>
<proteinExistence type="predicted"/>
<keyword evidence="2" id="KW-1185">Reference proteome</keyword>
<dbReference type="Proteomes" id="UP000032049">
    <property type="component" value="Unassembled WGS sequence"/>
</dbReference>
<dbReference type="OrthoDB" id="943693at2"/>
<accession>A0A0D0FAU0</accession>
<dbReference type="EMBL" id="JXRA01000004">
    <property type="protein sequence ID" value="KIO78943.1"/>
    <property type="molecule type" value="Genomic_DNA"/>
</dbReference>
<evidence type="ECO:0000313" key="1">
    <source>
        <dbReference type="EMBL" id="KIO78943.1"/>
    </source>
</evidence>
<gene>
    <name evidence="1" type="ORF">TH53_00585</name>
</gene>
<dbReference type="AlphaFoldDB" id="A0A0D0FAU0"/>
<comment type="caution">
    <text evidence="1">The sequence shown here is derived from an EMBL/GenBank/DDBJ whole genome shotgun (WGS) entry which is preliminary data.</text>
</comment>